<feature type="non-terminal residue" evidence="1">
    <location>
        <position position="1"/>
    </location>
</feature>
<dbReference type="Proteomes" id="UP000193685">
    <property type="component" value="Unassembled WGS sequence"/>
</dbReference>
<keyword evidence="2" id="KW-1185">Reference proteome</keyword>
<dbReference type="AlphaFoldDB" id="A0A1Y2FQI2"/>
<dbReference type="OrthoDB" id="10249045at2759"/>
<protein>
    <submittedName>
        <fullName evidence="1">Mitochondrial protein Pet127-domain-containing protein</fullName>
    </submittedName>
</protein>
<dbReference type="EMBL" id="MCFI01000003">
    <property type="protein sequence ID" value="ORY86240.1"/>
    <property type="molecule type" value="Genomic_DNA"/>
</dbReference>
<dbReference type="OMA" id="SEWEQNT"/>
<dbReference type="GO" id="GO:0000964">
    <property type="term" value="P:mitochondrial RNA 5'-end processing"/>
    <property type="evidence" value="ECO:0007669"/>
    <property type="project" value="TreeGrafter"/>
</dbReference>
<evidence type="ECO:0000313" key="2">
    <source>
        <dbReference type="Proteomes" id="UP000193685"/>
    </source>
</evidence>
<dbReference type="PANTHER" id="PTHR31014">
    <property type="entry name" value="MITOCHONDRIAL TRANSLATION SYSTEM COMPONENT PET127-RELATED"/>
    <property type="match status" value="1"/>
</dbReference>
<dbReference type="STRING" id="56484.A0A1Y2FQI2"/>
<dbReference type="RefSeq" id="XP_040727422.1">
    <property type="nucleotide sequence ID" value="XM_040867308.1"/>
</dbReference>
<organism evidence="1 2">
    <name type="scientific">Protomyces lactucae-debilis</name>
    <dbReference type="NCBI Taxonomy" id="2754530"/>
    <lineage>
        <taxon>Eukaryota</taxon>
        <taxon>Fungi</taxon>
        <taxon>Dikarya</taxon>
        <taxon>Ascomycota</taxon>
        <taxon>Taphrinomycotina</taxon>
        <taxon>Taphrinomycetes</taxon>
        <taxon>Taphrinales</taxon>
        <taxon>Protomycetaceae</taxon>
        <taxon>Protomyces</taxon>
    </lineage>
</organism>
<gene>
    <name evidence="1" type="ORF">BCR37DRAFT_338689</name>
</gene>
<feature type="non-terminal residue" evidence="1">
    <location>
        <position position="367"/>
    </location>
</feature>
<dbReference type="PANTHER" id="PTHR31014:SF0">
    <property type="entry name" value="MITOCHONDRIAL TRANSLATION SYSTEM COMPONENT PET127-RELATED"/>
    <property type="match status" value="1"/>
</dbReference>
<evidence type="ECO:0000313" key="1">
    <source>
        <dbReference type="EMBL" id="ORY86240.1"/>
    </source>
</evidence>
<dbReference type="GO" id="GO:0005740">
    <property type="term" value="C:mitochondrial envelope"/>
    <property type="evidence" value="ECO:0007669"/>
    <property type="project" value="TreeGrafter"/>
</dbReference>
<proteinExistence type="predicted"/>
<comment type="caution">
    <text evidence="1">The sequence shown here is derived from an EMBL/GenBank/DDBJ whole genome shotgun (WGS) entry which is preliminary data.</text>
</comment>
<reference evidence="1 2" key="1">
    <citation type="submission" date="2016-07" db="EMBL/GenBank/DDBJ databases">
        <title>Pervasive Adenine N6-methylation of Active Genes in Fungi.</title>
        <authorList>
            <consortium name="DOE Joint Genome Institute"/>
            <person name="Mondo S.J."/>
            <person name="Dannebaum R.O."/>
            <person name="Kuo R.C."/>
            <person name="Labutti K."/>
            <person name="Haridas S."/>
            <person name="Kuo A."/>
            <person name="Salamov A."/>
            <person name="Ahrendt S.R."/>
            <person name="Lipzen A."/>
            <person name="Sullivan W."/>
            <person name="Andreopoulos W.B."/>
            <person name="Clum A."/>
            <person name="Lindquist E."/>
            <person name="Daum C."/>
            <person name="Ramamoorthy G.K."/>
            <person name="Gryganskyi A."/>
            <person name="Culley D."/>
            <person name="Magnuson J.K."/>
            <person name="James T.Y."/>
            <person name="O'Malley M.A."/>
            <person name="Stajich J.E."/>
            <person name="Spatafora J.W."/>
            <person name="Visel A."/>
            <person name="Grigoriev I.V."/>
        </authorList>
    </citation>
    <scope>NUCLEOTIDE SEQUENCE [LARGE SCALE GENOMIC DNA]</scope>
    <source>
        <strain evidence="1 2">12-1054</strain>
    </source>
</reference>
<sequence>ENIPVPSLAHGLDRVLFNPGVYYLQDPRSHIYNFDPYLQQITPVEEFNFDALSEYITSSRDSTLDELARENGLSVVGSTSSMTTTLAQFHFLLSANRPVNLSRLSTAFVGKSTDFTPSQRAPTSIYLRHNDGIYAIDADKSLDSGETVLSFLGRSMEKMLTLVPEDFSKLRKDRQAEPRPAPSRESYHYSKIGQMLMRSQLDCHDPRLPGTGTFDLKTRAVLPVRLDVRNHATGAGYQIVRSTGILESFEREYYDMIRAAFLKYSLQVRIGKMDGIFVAYHNTERIFGFQYISIDEMDECLHGSSTDNIAGREFVMSLKQLDKVLKMAIDKYPGRSMCLSFQTTTGKKPVMEIVVEAMSEEEIQKRQ</sequence>
<name>A0A1Y2FQI2_PROLT</name>
<dbReference type="GeneID" id="63783907"/>
<dbReference type="InterPro" id="IPR013943">
    <property type="entry name" value="Pet127"/>
</dbReference>
<accession>A0A1Y2FQI2</accession>
<dbReference type="Pfam" id="PF08634">
    <property type="entry name" value="Pet127"/>
    <property type="match status" value="1"/>
</dbReference>